<evidence type="ECO:0000256" key="2">
    <source>
        <dbReference type="ARBA" id="ARBA00007688"/>
    </source>
</evidence>
<dbReference type="GO" id="GO:0046982">
    <property type="term" value="F:protein heterodimerization activity"/>
    <property type="evidence" value="ECO:0007669"/>
    <property type="project" value="InterPro"/>
</dbReference>
<comment type="subcellular location">
    <subcellularLocation>
        <location evidence="1">Nucleus</location>
    </subcellularLocation>
</comment>
<dbReference type="CDD" id="cd22931">
    <property type="entry name" value="HFD_TAF6"/>
    <property type="match status" value="1"/>
</dbReference>
<organism evidence="7 8">
    <name type="scientific">Naematelia encephala</name>
    <dbReference type="NCBI Taxonomy" id="71784"/>
    <lineage>
        <taxon>Eukaryota</taxon>
        <taxon>Fungi</taxon>
        <taxon>Dikarya</taxon>
        <taxon>Basidiomycota</taxon>
        <taxon>Agaricomycotina</taxon>
        <taxon>Tremellomycetes</taxon>
        <taxon>Tremellales</taxon>
        <taxon>Naemateliaceae</taxon>
        <taxon>Naematelia</taxon>
    </lineage>
</organism>
<keyword evidence="3" id="KW-0805">Transcription regulation</keyword>
<dbReference type="AlphaFoldDB" id="A0A1Y2BLK8"/>
<dbReference type="STRING" id="71784.A0A1Y2BLK8"/>
<dbReference type="FunCoup" id="A0A1Y2BLK8">
    <property type="interactions" value="425"/>
</dbReference>
<keyword evidence="8" id="KW-1185">Reference proteome</keyword>
<dbReference type="GO" id="GO:0003713">
    <property type="term" value="F:transcription coactivator activity"/>
    <property type="evidence" value="ECO:0007669"/>
    <property type="project" value="TreeGrafter"/>
</dbReference>
<evidence type="ECO:0000256" key="3">
    <source>
        <dbReference type="ARBA" id="ARBA00023015"/>
    </source>
</evidence>
<dbReference type="Pfam" id="PF02969">
    <property type="entry name" value="TAF"/>
    <property type="match status" value="1"/>
</dbReference>
<dbReference type="SMART" id="SM00803">
    <property type="entry name" value="TAF"/>
    <property type="match status" value="1"/>
</dbReference>
<evidence type="ECO:0000313" key="7">
    <source>
        <dbReference type="EMBL" id="ORY35025.1"/>
    </source>
</evidence>
<dbReference type="Proteomes" id="UP000193986">
    <property type="component" value="Unassembled WGS sequence"/>
</dbReference>
<comment type="similarity">
    <text evidence="2">Belongs to the TAF6 family.</text>
</comment>
<dbReference type="PANTHER" id="PTHR10221">
    <property type="entry name" value="TRANSCRIPTION INITIATION FACTOR TFIID SUBUNIT 6"/>
    <property type="match status" value="1"/>
</dbReference>
<dbReference type="InParanoid" id="A0A1Y2BLK8"/>
<keyword evidence="5" id="KW-0539">Nucleus</keyword>
<accession>A0A1Y2BLK8</accession>
<name>A0A1Y2BLK8_9TREE</name>
<gene>
    <name evidence="7" type="ORF">BCR39DRAFT_516221</name>
</gene>
<dbReference type="InterPro" id="IPR009072">
    <property type="entry name" value="Histone-fold"/>
</dbReference>
<dbReference type="Gene3D" id="1.25.40.770">
    <property type="entry name" value="TAF6, C-terminal HEAT repeat domain"/>
    <property type="match status" value="1"/>
</dbReference>
<reference evidence="7 8" key="1">
    <citation type="submission" date="2016-07" db="EMBL/GenBank/DDBJ databases">
        <title>Pervasive Adenine N6-methylation of Active Genes in Fungi.</title>
        <authorList>
            <consortium name="DOE Joint Genome Institute"/>
            <person name="Mondo S.J."/>
            <person name="Dannebaum R.O."/>
            <person name="Kuo R.C."/>
            <person name="Labutti K."/>
            <person name="Haridas S."/>
            <person name="Kuo A."/>
            <person name="Salamov A."/>
            <person name="Ahrendt S.R."/>
            <person name="Lipzen A."/>
            <person name="Sullivan W."/>
            <person name="Andreopoulos W.B."/>
            <person name="Clum A."/>
            <person name="Lindquist E."/>
            <person name="Daum C."/>
            <person name="Ramamoorthy G.K."/>
            <person name="Gryganskyi A."/>
            <person name="Culley D."/>
            <person name="Magnuson J.K."/>
            <person name="James T.Y."/>
            <person name="O'Malley M.A."/>
            <person name="Stajich J.E."/>
            <person name="Spatafora J.W."/>
            <person name="Visel A."/>
            <person name="Grigoriev I.V."/>
        </authorList>
    </citation>
    <scope>NUCLEOTIDE SEQUENCE [LARGE SCALE GENOMIC DNA]</scope>
    <source>
        <strain evidence="7 8">68-887.2</strain>
    </source>
</reference>
<dbReference type="InterPro" id="IPR046344">
    <property type="entry name" value="TAF6_C_sf"/>
</dbReference>
<dbReference type="SUPFAM" id="SSF48371">
    <property type="entry name" value="ARM repeat"/>
    <property type="match status" value="1"/>
</dbReference>
<dbReference type="CDD" id="cd08050">
    <property type="entry name" value="TAF6C"/>
    <property type="match status" value="1"/>
</dbReference>
<dbReference type="EMBL" id="MCFC01000002">
    <property type="protein sequence ID" value="ORY35025.1"/>
    <property type="molecule type" value="Genomic_DNA"/>
</dbReference>
<evidence type="ECO:0000313" key="8">
    <source>
        <dbReference type="Proteomes" id="UP000193986"/>
    </source>
</evidence>
<dbReference type="GO" id="GO:0016251">
    <property type="term" value="F:RNA polymerase II general transcription initiation factor activity"/>
    <property type="evidence" value="ECO:0007669"/>
    <property type="project" value="InterPro"/>
</dbReference>
<dbReference type="Pfam" id="PF07571">
    <property type="entry name" value="TAF6_C"/>
    <property type="match status" value="1"/>
</dbReference>
<dbReference type="Gene3D" id="1.10.20.10">
    <property type="entry name" value="Histone, subunit A"/>
    <property type="match status" value="1"/>
</dbReference>
<dbReference type="SUPFAM" id="SSF47113">
    <property type="entry name" value="Histone-fold"/>
    <property type="match status" value="1"/>
</dbReference>
<dbReference type="GO" id="GO:0000124">
    <property type="term" value="C:SAGA complex"/>
    <property type="evidence" value="ECO:0007669"/>
    <property type="project" value="InterPro"/>
</dbReference>
<proteinExistence type="inferred from homology"/>
<dbReference type="InterPro" id="IPR016024">
    <property type="entry name" value="ARM-type_fold"/>
</dbReference>
<dbReference type="OrthoDB" id="361039at2759"/>
<protein>
    <recommendedName>
        <fullName evidence="6">TATA box binding protein associated factor (TAF) histone-like fold domain-containing protein</fullName>
    </recommendedName>
</protein>
<dbReference type="InterPro" id="IPR004823">
    <property type="entry name" value="TAF_TATA-bd_Histone-like_dom"/>
</dbReference>
<evidence type="ECO:0000256" key="1">
    <source>
        <dbReference type="ARBA" id="ARBA00004123"/>
    </source>
</evidence>
<dbReference type="PANTHER" id="PTHR10221:SF9">
    <property type="entry name" value="TRANSCRIPTION INITIATION FACTOR TFIID SUBUNIT 6"/>
    <property type="match status" value="1"/>
</dbReference>
<dbReference type="InterPro" id="IPR011442">
    <property type="entry name" value="TAF6_C"/>
</dbReference>
<comment type="caution">
    <text evidence="7">The sequence shown here is derived from an EMBL/GenBank/DDBJ whole genome shotgun (WGS) entry which is preliminary data.</text>
</comment>
<dbReference type="GO" id="GO:0051123">
    <property type="term" value="P:RNA polymerase II preinitiation complex assembly"/>
    <property type="evidence" value="ECO:0007669"/>
    <property type="project" value="TreeGrafter"/>
</dbReference>
<evidence type="ECO:0000256" key="5">
    <source>
        <dbReference type="ARBA" id="ARBA00023242"/>
    </source>
</evidence>
<evidence type="ECO:0000259" key="6">
    <source>
        <dbReference type="SMART" id="SM00803"/>
    </source>
</evidence>
<dbReference type="GO" id="GO:0005669">
    <property type="term" value="C:transcription factor TFIID complex"/>
    <property type="evidence" value="ECO:0007669"/>
    <property type="project" value="InterPro"/>
</dbReference>
<keyword evidence="4" id="KW-0804">Transcription</keyword>
<dbReference type="GO" id="GO:0046695">
    <property type="term" value="C:SLIK (SAGA-like) complex"/>
    <property type="evidence" value="ECO:0007669"/>
    <property type="project" value="InterPro"/>
</dbReference>
<sequence length="494" mass="53111">MTAPATLGIYPTESVQEVASSLPLDPLTPAALTSLAADIEYRLHLITQEAKKFMVHAKRGTLRSEDIDHALEALNVEPILIPPAPLSQPEFVPVSLPSSSSHSSNAHQPTIYHVPDDEIDFSTYLKQPLPPGVANSAGVKWKAHWLAVEGIQPAIAENPAPKERPSSTQQPTTGAAALGRTAKSHLPQELQLYFSRLTSALVPSLSVLPQLPGQPNSDGSLPDAERHRLAALASLRSDAAIAGILVYLVKWFADSLQKCLMSACGTIGCLVDGVEALLENESIFVEPYLHQILPPLMSVILTVPLGPHPPSGEKGLTPFELRSKASQVLGKVAKQYGSTYPGLLPRLTSTLTRTLESSPFPSPLGASTPPSGRYEGAILGLSALGPHAVRTAIWGTRGDPLRRLDDLAFRLYPGQRSKPNLIKAGVKALTLIVRPKPEGWTGTVDTQGVESEFGANWARGVEKRPWLASELLRMRRQGEEEGGVRGDMDVDTPR</sequence>
<dbReference type="InterPro" id="IPR037796">
    <property type="entry name" value="TAF6"/>
</dbReference>
<evidence type="ECO:0000256" key="4">
    <source>
        <dbReference type="ARBA" id="ARBA00023163"/>
    </source>
</evidence>
<feature type="domain" description="TATA box binding protein associated factor (TAF) histone-like fold" evidence="6">
    <location>
        <begin position="8"/>
        <end position="72"/>
    </location>
</feature>